<feature type="transmembrane region" description="Helical" evidence="9">
    <location>
        <begin position="113"/>
        <end position="133"/>
    </location>
</feature>
<feature type="transmembrane region" description="Helical" evidence="9">
    <location>
        <begin position="45"/>
        <end position="69"/>
    </location>
</feature>
<feature type="compositionally biased region" description="Low complexity" evidence="8">
    <location>
        <begin position="11"/>
        <end position="29"/>
    </location>
</feature>
<comment type="subcellular location">
    <subcellularLocation>
        <location evidence="1">Cell membrane</location>
        <topology evidence="1">Multi-pass membrane protein</topology>
    </subcellularLocation>
</comment>
<reference evidence="11" key="1">
    <citation type="submission" date="2025-08" db="UniProtKB">
        <authorList>
            <consortium name="RefSeq"/>
        </authorList>
    </citation>
    <scope>IDENTIFICATION</scope>
    <source>
        <tissue evidence="11">Sperm</tissue>
    </source>
</reference>
<dbReference type="RefSeq" id="XP_032815342.1">
    <property type="nucleotide sequence ID" value="XM_032959451.1"/>
</dbReference>
<sequence length="547" mass="60185">MAKGEGKGADSSNSGSESSLPESNLLNQESCKEPKSTKLSVMSKICFGIGGAPYQMTGSAIGFFFQIFLLDVAQLKPFYASVILFAGRAWDALTDPAVGYFVSRSRRTRYGTLLPWIAVSTPLGVITYFLLWVVPPGDIQMELKVLWYLLWYCLFQTLLTCFHVPYSALTMFLSDSQKERDSVTGYRMTVEVLGTVMGAAIQGQISQAFASGKSRVKCEGLANSSSLYSPNATSAPNATDLWVTPGVAASSDDEHLEMLRMGYMVGAAVIAGLYLLCAVTVFFGVKERDDGNCSQTEKVVPFATGVRLVLQHGPYMKLIFAFLFTSLGFLLVEGNFALFCVYTAGFENDLQHIVLTILGTAALSIPLWQWFMGMFGKKAAVYVGMLWIFPFLCILYFISDNLAVAYIVAAASGISVAAAYLLPWSMLPDVVDDFRLKYPDMKGIEAIFYSFYVFFIKFASGVSLGVSTLSLEFAGYVTNACEQPPTVSMTLKLLVVPIPILLIVLGLLIFRTYPIDEARRKRTSEELLKQRAEKAPLELTEERQSNV</sequence>
<feature type="transmembrane region" description="Helical" evidence="9">
    <location>
        <begin position="145"/>
        <end position="166"/>
    </location>
</feature>
<feature type="transmembrane region" description="Helical" evidence="9">
    <location>
        <begin position="380"/>
        <end position="398"/>
    </location>
</feature>
<evidence type="ECO:0000256" key="3">
    <source>
        <dbReference type="ARBA" id="ARBA00022448"/>
    </source>
</evidence>
<organism evidence="10 11">
    <name type="scientific">Petromyzon marinus</name>
    <name type="common">Sea lamprey</name>
    <dbReference type="NCBI Taxonomy" id="7757"/>
    <lineage>
        <taxon>Eukaryota</taxon>
        <taxon>Metazoa</taxon>
        <taxon>Chordata</taxon>
        <taxon>Craniata</taxon>
        <taxon>Vertebrata</taxon>
        <taxon>Cyclostomata</taxon>
        <taxon>Hyperoartia</taxon>
        <taxon>Petromyzontiformes</taxon>
        <taxon>Petromyzontidae</taxon>
        <taxon>Petromyzon</taxon>
    </lineage>
</organism>
<keyword evidence="5 9" id="KW-0812">Transmembrane</keyword>
<keyword evidence="3" id="KW-0813">Transport</keyword>
<comment type="similarity">
    <text evidence="2">Belongs to the major facilitator superfamily.</text>
</comment>
<evidence type="ECO:0000256" key="4">
    <source>
        <dbReference type="ARBA" id="ARBA00022475"/>
    </source>
</evidence>
<dbReference type="PANTHER" id="PTHR11328">
    <property type="entry name" value="MAJOR FACILITATOR SUPERFAMILY DOMAIN-CONTAINING PROTEIN"/>
    <property type="match status" value="1"/>
</dbReference>
<dbReference type="GO" id="GO:0015293">
    <property type="term" value="F:symporter activity"/>
    <property type="evidence" value="ECO:0007669"/>
    <property type="project" value="InterPro"/>
</dbReference>
<gene>
    <name evidence="11" type="primary">LOC116945193</name>
</gene>
<evidence type="ECO:0000313" key="10">
    <source>
        <dbReference type="Proteomes" id="UP001318040"/>
    </source>
</evidence>
<name>A0AAJ7TEY3_PETMA</name>
<feature type="region of interest" description="Disordered" evidence="8">
    <location>
        <begin position="1"/>
        <end position="31"/>
    </location>
</feature>
<evidence type="ECO:0000256" key="6">
    <source>
        <dbReference type="ARBA" id="ARBA00022989"/>
    </source>
</evidence>
<dbReference type="FunFam" id="1.20.1250.20:FF:000183">
    <property type="entry name" value="sodium-dependent lysophosphatidylcholine symporter 1 isoform X2"/>
    <property type="match status" value="1"/>
</dbReference>
<evidence type="ECO:0000256" key="7">
    <source>
        <dbReference type="ARBA" id="ARBA00023136"/>
    </source>
</evidence>
<dbReference type="KEGG" id="pmrn:116945193"/>
<keyword evidence="10" id="KW-1185">Reference proteome</keyword>
<evidence type="ECO:0000256" key="1">
    <source>
        <dbReference type="ARBA" id="ARBA00004651"/>
    </source>
</evidence>
<dbReference type="Proteomes" id="UP001318040">
    <property type="component" value="Chromosome 23"/>
</dbReference>
<dbReference type="GO" id="GO:0008643">
    <property type="term" value="P:carbohydrate transport"/>
    <property type="evidence" value="ECO:0007669"/>
    <property type="project" value="InterPro"/>
</dbReference>
<feature type="transmembrane region" description="Helical" evidence="9">
    <location>
        <begin position="261"/>
        <end position="285"/>
    </location>
</feature>
<protein>
    <submittedName>
        <fullName evidence="11">Sodium-dependent lysophosphatidylcholine symporter 1-B-like</fullName>
    </submittedName>
</protein>
<feature type="transmembrane region" description="Helical" evidence="9">
    <location>
        <begin position="491"/>
        <end position="513"/>
    </location>
</feature>
<evidence type="ECO:0000256" key="2">
    <source>
        <dbReference type="ARBA" id="ARBA00008335"/>
    </source>
</evidence>
<evidence type="ECO:0000256" key="8">
    <source>
        <dbReference type="SAM" id="MobiDB-lite"/>
    </source>
</evidence>
<keyword evidence="6 9" id="KW-1133">Transmembrane helix</keyword>
<dbReference type="AlphaFoldDB" id="A0AAJ7TEY3"/>
<dbReference type="GO" id="GO:0005886">
    <property type="term" value="C:plasma membrane"/>
    <property type="evidence" value="ECO:0007669"/>
    <property type="project" value="UniProtKB-SubCell"/>
</dbReference>
<feature type="transmembrane region" description="Helical" evidence="9">
    <location>
        <begin position="446"/>
        <end position="471"/>
    </location>
</feature>
<keyword evidence="7 9" id="KW-0472">Membrane</keyword>
<evidence type="ECO:0000313" key="11">
    <source>
        <dbReference type="RefSeq" id="XP_032815342.1"/>
    </source>
</evidence>
<dbReference type="SUPFAM" id="SSF103473">
    <property type="entry name" value="MFS general substrate transporter"/>
    <property type="match status" value="1"/>
</dbReference>
<accession>A0AAJ7TEY3</accession>
<evidence type="ECO:0000256" key="5">
    <source>
        <dbReference type="ARBA" id="ARBA00022692"/>
    </source>
</evidence>
<keyword evidence="4" id="KW-1003">Cell membrane</keyword>
<dbReference type="PANTHER" id="PTHR11328:SF24">
    <property type="entry name" value="MAJOR FACILITATOR SUPERFAMILY (MFS) PROFILE DOMAIN-CONTAINING PROTEIN"/>
    <property type="match status" value="1"/>
</dbReference>
<dbReference type="InterPro" id="IPR039672">
    <property type="entry name" value="MFS_2"/>
</dbReference>
<dbReference type="InterPro" id="IPR036259">
    <property type="entry name" value="MFS_trans_sf"/>
</dbReference>
<feature type="transmembrane region" description="Helical" evidence="9">
    <location>
        <begin position="350"/>
        <end position="368"/>
    </location>
</feature>
<proteinExistence type="inferred from homology"/>
<feature type="transmembrane region" description="Helical" evidence="9">
    <location>
        <begin position="404"/>
        <end position="425"/>
    </location>
</feature>
<evidence type="ECO:0000256" key="9">
    <source>
        <dbReference type="SAM" id="Phobius"/>
    </source>
</evidence>
<feature type="transmembrane region" description="Helical" evidence="9">
    <location>
        <begin position="318"/>
        <end position="344"/>
    </location>
</feature>
<dbReference type="Pfam" id="PF13347">
    <property type="entry name" value="MFS_2"/>
    <property type="match status" value="1"/>
</dbReference>